<accession>A0A0F6W385</accession>
<dbReference type="Proteomes" id="UP000034883">
    <property type="component" value="Chromosome"/>
</dbReference>
<proteinExistence type="predicted"/>
<evidence type="ECO:0000313" key="3">
    <source>
        <dbReference type="Proteomes" id="UP000034883"/>
    </source>
</evidence>
<keyword evidence="1" id="KW-0812">Transmembrane</keyword>
<evidence type="ECO:0000256" key="1">
    <source>
        <dbReference type="SAM" id="Phobius"/>
    </source>
</evidence>
<dbReference type="AlphaFoldDB" id="A0A0F6W385"/>
<dbReference type="STRING" id="927083.DB32_003435"/>
<evidence type="ECO:0008006" key="4">
    <source>
        <dbReference type="Google" id="ProtNLM"/>
    </source>
</evidence>
<dbReference type="RefSeq" id="WP_157069106.1">
    <property type="nucleotide sequence ID" value="NZ_CP011125.1"/>
</dbReference>
<protein>
    <recommendedName>
        <fullName evidence="4">GNAT family N-acetyltransferase</fullName>
    </recommendedName>
</protein>
<dbReference type="EMBL" id="CP011125">
    <property type="protein sequence ID" value="AKF06286.1"/>
    <property type="molecule type" value="Genomic_DNA"/>
</dbReference>
<evidence type="ECO:0000313" key="2">
    <source>
        <dbReference type="EMBL" id="AKF06286.1"/>
    </source>
</evidence>
<reference evidence="2 3" key="1">
    <citation type="submission" date="2015-03" db="EMBL/GenBank/DDBJ databases">
        <title>Genome assembly of Sandaracinus amylolyticus DSM 53668.</title>
        <authorList>
            <person name="Sharma G."/>
            <person name="Subramanian S."/>
        </authorList>
    </citation>
    <scope>NUCLEOTIDE SEQUENCE [LARGE SCALE GENOMIC DNA]</scope>
    <source>
        <strain evidence="2 3">DSM 53668</strain>
    </source>
</reference>
<organism evidence="2 3">
    <name type="scientific">Sandaracinus amylolyticus</name>
    <dbReference type="NCBI Taxonomy" id="927083"/>
    <lineage>
        <taxon>Bacteria</taxon>
        <taxon>Pseudomonadati</taxon>
        <taxon>Myxococcota</taxon>
        <taxon>Polyangia</taxon>
        <taxon>Polyangiales</taxon>
        <taxon>Sandaracinaceae</taxon>
        <taxon>Sandaracinus</taxon>
    </lineage>
</organism>
<sequence length="245" mass="27781">MSRIREVRSLAPAEIDAMWTLFSRHYDDVTRETFERDLARKQHVILLRAASDPGGAMSRQIVGFSTIEVDRRVVGGREVVSIFSGDTIVERRYWGTRALHRAFFRFVMALKLASPTAAVYWFLITKGYKTYLLLTRNFPEHWPRHDRPTPPWQQTILDELATRRFGDAYDARRGVLCFADSGHGRLRADVAPIDAALACDPDVRFFVERNPGAPRGDELCCLGRVGVGLAMQFGRKQLARALEGA</sequence>
<dbReference type="OrthoDB" id="333393at2"/>
<gene>
    <name evidence="2" type="ORF">DB32_003435</name>
</gene>
<dbReference type="KEGG" id="samy:DB32_003435"/>
<feature type="transmembrane region" description="Helical" evidence="1">
    <location>
        <begin position="102"/>
        <end position="123"/>
    </location>
</feature>
<keyword evidence="1" id="KW-0472">Membrane</keyword>
<name>A0A0F6W385_9BACT</name>
<keyword evidence="1" id="KW-1133">Transmembrane helix</keyword>
<keyword evidence="3" id="KW-1185">Reference proteome</keyword>